<proteinExistence type="predicted"/>
<dbReference type="RefSeq" id="WP_010383621.1">
    <property type="nucleotide sequence ID" value="NZ_AHCD03000026.1"/>
</dbReference>
<protein>
    <submittedName>
        <fullName evidence="1">Maltose O-acetyltransferase</fullName>
    </submittedName>
</protein>
<evidence type="ECO:0000313" key="1">
    <source>
        <dbReference type="EMBL" id="KAF7788308.1"/>
    </source>
</evidence>
<evidence type="ECO:0000313" key="2">
    <source>
        <dbReference type="Proteomes" id="UP000016480"/>
    </source>
</evidence>
<sequence length="167" mass="18169">MILKRIKRFLRPYKFKALGTNSIVSEGKFFGQENISIGKACYVGPEAYWYGAGGIVIGDGTIFGPQSVVWSANHDYESKLLVPYDSGITNKQVVIGKACWIGFGAKICPGVRLGDGVVVAMGSVVTKDFPDYSIIGGNPAKVIGSRKEVESFKALLKSESYYIESKR</sequence>
<organism evidence="1 2">
    <name type="scientific">Pseudoalteromonas rubra</name>
    <dbReference type="NCBI Taxonomy" id="43658"/>
    <lineage>
        <taxon>Bacteria</taxon>
        <taxon>Pseudomonadati</taxon>
        <taxon>Pseudomonadota</taxon>
        <taxon>Gammaproteobacteria</taxon>
        <taxon>Alteromonadales</taxon>
        <taxon>Pseudoalteromonadaceae</taxon>
        <taxon>Pseudoalteromonas</taxon>
    </lineage>
</organism>
<accession>A0A8T0CD63</accession>
<dbReference type="InterPro" id="IPR011004">
    <property type="entry name" value="Trimer_LpxA-like_sf"/>
</dbReference>
<comment type="caution">
    <text evidence="1">The sequence shown here is derived from an EMBL/GenBank/DDBJ whole genome shotgun (WGS) entry which is preliminary data.</text>
</comment>
<dbReference type="Gene3D" id="2.160.10.10">
    <property type="entry name" value="Hexapeptide repeat proteins"/>
    <property type="match status" value="1"/>
</dbReference>
<dbReference type="InterPro" id="IPR051159">
    <property type="entry name" value="Hexapeptide_acetyltransf"/>
</dbReference>
<gene>
    <name evidence="1" type="primary">maa</name>
    <name evidence="1" type="ORF">PRUB_a2934</name>
</gene>
<dbReference type="SUPFAM" id="SSF51161">
    <property type="entry name" value="Trimeric LpxA-like enzymes"/>
    <property type="match status" value="1"/>
</dbReference>
<name>A0A8T0CD63_9GAMM</name>
<dbReference type="AlphaFoldDB" id="A0A8T0CD63"/>
<dbReference type="PANTHER" id="PTHR23416">
    <property type="entry name" value="SIALIC ACID SYNTHASE-RELATED"/>
    <property type="match status" value="1"/>
</dbReference>
<dbReference type="Pfam" id="PF00132">
    <property type="entry name" value="Hexapep"/>
    <property type="match status" value="1"/>
</dbReference>
<reference evidence="1 2" key="1">
    <citation type="journal article" date="2012" name="J. Bacteriol.">
        <title>Genome sequence of the cycloprodigiosin-producing bacterial strain Pseudoalteromonas rubra ATCC 29570(T).</title>
        <authorList>
            <person name="Xie B.B."/>
            <person name="Shu Y.L."/>
            <person name="Qin Q.L."/>
            <person name="Rong J.C."/>
            <person name="Zhang X.Y."/>
            <person name="Chen X.L."/>
            <person name="Zhou B.C."/>
            <person name="Zhang Y.Z."/>
        </authorList>
    </citation>
    <scope>NUCLEOTIDE SEQUENCE [LARGE SCALE GENOMIC DNA]</scope>
    <source>
        <strain evidence="1 2">DSM 6842</strain>
    </source>
</reference>
<dbReference type="Proteomes" id="UP000016480">
    <property type="component" value="Unassembled WGS sequence"/>
</dbReference>
<dbReference type="CDD" id="cd04647">
    <property type="entry name" value="LbH_MAT_like"/>
    <property type="match status" value="1"/>
</dbReference>
<dbReference type="GeneID" id="61356351"/>
<dbReference type="EMBL" id="AHCD03000026">
    <property type="protein sequence ID" value="KAF7788308.1"/>
    <property type="molecule type" value="Genomic_DNA"/>
</dbReference>
<dbReference type="InterPro" id="IPR001451">
    <property type="entry name" value="Hexapep"/>
</dbReference>